<sequence>MPVTRSQTSSLPSQPPKQSAYKQSTNPVSKTPQEQRSTAPGTAPPKITRGPDSRPAENISSGTAASGSGSHDVDVGYGVEQQPAEGDVVAAVEGKSEMARERLQAGAHAGPVGSMYGPGVSGGDEADMDRKRVEHDRVLGERVGMSPAEPDEVRREVLEGREKMDVKGAVGEGSGGSVV</sequence>
<dbReference type="Proteomes" id="UP000325780">
    <property type="component" value="Unassembled WGS sequence"/>
</dbReference>
<name>A0A5N6TSE5_ASPAV</name>
<accession>A0A5N6TSE5</accession>
<feature type="region of interest" description="Disordered" evidence="1">
    <location>
        <begin position="1"/>
        <end position="87"/>
    </location>
</feature>
<reference evidence="2 3" key="1">
    <citation type="submission" date="2019-04" db="EMBL/GenBank/DDBJ databases">
        <title>Friends and foes A comparative genomics study of 23 Aspergillus species from section Flavi.</title>
        <authorList>
            <consortium name="DOE Joint Genome Institute"/>
            <person name="Kjaerbolling I."/>
            <person name="Vesth T."/>
            <person name="Frisvad J.C."/>
            <person name="Nybo J.L."/>
            <person name="Theobald S."/>
            <person name="Kildgaard S."/>
            <person name="Isbrandt T."/>
            <person name="Kuo A."/>
            <person name="Sato A."/>
            <person name="Lyhne E.K."/>
            <person name="Kogle M.E."/>
            <person name="Wiebenga A."/>
            <person name="Kun R.S."/>
            <person name="Lubbers R.J."/>
            <person name="Makela M.R."/>
            <person name="Barry K."/>
            <person name="Chovatia M."/>
            <person name="Clum A."/>
            <person name="Daum C."/>
            <person name="Haridas S."/>
            <person name="He G."/>
            <person name="LaButti K."/>
            <person name="Lipzen A."/>
            <person name="Mondo S."/>
            <person name="Riley R."/>
            <person name="Salamov A."/>
            <person name="Simmons B.A."/>
            <person name="Magnuson J.K."/>
            <person name="Henrissat B."/>
            <person name="Mortensen U.H."/>
            <person name="Larsen T.O."/>
            <person name="Devries R.P."/>
            <person name="Grigoriev I.V."/>
            <person name="Machida M."/>
            <person name="Baker S.E."/>
            <person name="Andersen M.R."/>
        </authorList>
    </citation>
    <scope>NUCLEOTIDE SEQUENCE [LARGE SCALE GENOMIC DNA]</scope>
    <source>
        <strain evidence="2 3">IBT 18842</strain>
    </source>
</reference>
<dbReference type="AlphaFoldDB" id="A0A5N6TSE5"/>
<feature type="region of interest" description="Disordered" evidence="1">
    <location>
        <begin position="106"/>
        <end position="128"/>
    </location>
</feature>
<gene>
    <name evidence="2" type="ORF">BDV25DRAFT_167955</name>
</gene>
<feature type="compositionally biased region" description="Polar residues" evidence="1">
    <location>
        <begin position="1"/>
        <end position="40"/>
    </location>
</feature>
<feature type="compositionally biased region" description="Low complexity" evidence="1">
    <location>
        <begin position="60"/>
        <end position="70"/>
    </location>
</feature>
<evidence type="ECO:0000313" key="2">
    <source>
        <dbReference type="EMBL" id="KAE8149207.1"/>
    </source>
</evidence>
<organism evidence="2 3">
    <name type="scientific">Aspergillus avenaceus</name>
    <dbReference type="NCBI Taxonomy" id="36643"/>
    <lineage>
        <taxon>Eukaryota</taxon>
        <taxon>Fungi</taxon>
        <taxon>Dikarya</taxon>
        <taxon>Ascomycota</taxon>
        <taxon>Pezizomycotina</taxon>
        <taxon>Eurotiomycetes</taxon>
        <taxon>Eurotiomycetidae</taxon>
        <taxon>Eurotiales</taxon>
        <taxon>Aspergillaceae</taxon>
        <taxon>Aspergillus</taxon>
        <taxon>Aspergillus subgen. Circumdati</taxon>
    </lineage>
</organism>
<proteinExistence type="predicted"/>
<keyword evidence="3" id="KW-1185">Reference proteome</keyword>
<protein>
    <submittedName>
        <fullName evidence="2">Uncharacterized protein</fullName>
    </submittedName>
</protein>
<evidence type="ECO:0000256" key="1">
    <source>
        <dbReference type="SAM" id="MobiDB-lite"/>
    </source>
</evidence>
<dbReference type="EMBL" id="ML742131">
    <property type="protein sequence ID" value="KAE8149207.1"/>
    <property type="molecule type" value="Genomic_DNA"/>
</dbReference>
<evidence type="ECO:0000313" key="3">
    <source>
        <dbReference type="Proteomes" id="UP000325780"/>
    </source>
</evidence>
<dbReference type="OrthoDB" id="4509376at2759"/>